<dbReference type="SMART" id="SM00327">
    <property type="entry name" value="VWA"/>
    <property type="match status" value="1"/>
</dbReference>
<keyword evidence="1" id="KW-0175">Coiled coil</keyword>
<dbReference type="InterPro" id="IPR002035">
    <property type="entry name" value="VWF_A"/>
</dbReference>
<dbReference type="EMBL" id="JACBAZ010000001">
    <property type="protein sequence ID" value="NWK54077.1"/>
    <property type="molecule type" value="Genomic_DNA"/>
</dbReference>
<evidence type="ECO:0000256" key="1">
    <source>
        <dbReference type="SAM" id="Coils"/>
    </source>
</evidence>
<dbReference type="InterPro" id="IPR036465">
    <property type="entry name" value="vWFA_dom_sf"/>
</dbReference>
<keyword evidence="5" id="KW-1185">Reference proteome</keyword>
<dbReference type="GO" id="GO:0004674">
    <property type="term" value="F:protein serine/threonine kinase activity"/>
    <property type="evidence" value="ECO:0007669"/>
    <property type="project" value="TreeGrafter"/>
</dbReference>
<organism evidence="4 5">
    <name type="scientific">Oceaniferula marina</name>
    <dbReference type="NCBI Taxonomy" id="2748318"/>
    <lineage>
        <taxon>Bacteria</taxon>
        <taxon>Pseudomonadati</taxon>
        <taxon>Verrucomicrobiota</taxon>
        <taxon>Verrucomicrobiia</taxon>
        <taxon>Verrucomicrobiales</taxon>
        <taxon>Verrucomicrobiaceae</taxon>
        <taxon>Oceaniferula</taxon>
    </lineage>
</organism>
<dbReference type="GO" id="GO:0005737">
    <property type="term" value="C:cytoplasm"/>
    <property type="evidence" value="ECO:0007669"/>
    <property type="project" value="TreeGrafter"/>
</dbReference>
<dbReference type="AlphaFoldDB" id="A0A851GFY5"/>
<keyword evidence="2" id="KW-1133">Transmembrane helix</keyword>
<feature type="coiled-coil region" evidence="1">
    <location>
        <begin position="40"/>
        <end position="93"/>
    </location>
</feature>
<comment type="caution">
    <text evidence="4">The sequence shown here is derived from an EMBL/GenBank/DDBJ whole genome shotgun (WGS) entry which is preliminary data.</text>
</comment>
<proteinExistence type="predicted"/>
<evidence type="ECO:0000259" key="3">
    <source>
        <dbReference type="PROSITE" id="PS50234"/>
    </source>
</evidence>
<dbReference type="Gene3D" id="3.40.50.410">
    <property type="entry name" value="von Willebrand factor, type A domain"/>
    <property type="match status" value="1"/>
</dbReference>
<dbReference type="PROSITE" id="PS50234">
    <property type="entry name" value="VWFA"/>
    <property type="match status" value="1"/>
</dbReference>
<keyword evidence="2" id="KW-0812">Transmembrane</keyword>
<dbReference type="Pfam" id="PF00092">
    <property type="entry name" value="VWA"/>
    <property type="match status" value="1"/>
</dbReference>
<sequence length="293" mass="32456">MRRPSRQLNIFSISTLDLFASAMGAFVIIAVILFPYYMKNDDLVAKARIVSAQLEEAKKTAATMEAARNKAEAKAARHEAAQKKAEAEAASLQPKDVEIVFVCDTTSSMDSHLEDIKTNLKDVVDTLKLVNKRIRIGFVAYRDEVEASSATSYVTKKFPIREMNDQSFRSLSRFVDALEASSDKNSDKPESVSIALEQASQMSWTSGNWKHIIVVITDASAKNEEQAWQLASKFSNSSRSSISSRVTSILARTDNMDDQAPGFLQNLARRGDGEYIEDSGRMLNSLIRATLSP</sequence>
<name>A0A851GFY5_9BACT</name>
<protein>
    <submittedName>
        <fullName evidence="4">VWA domain-containing protein</fullName>
    </submittedName>
</protein>
<keyword evidence="2" id="KW-0472">Membrane</keyword>
<feature type="domain" description="VWFA" evidence="3">
    <location>
        <begin position="98"/>
        <end position="291"/>
    </location>
</feature>
<dbReference type="InterPro" id="IPR052969">
    <property type="entry name" value="Thr-specific_kinase-like"/>
</dbReference>
<dbReference type="RefSeq" id="WP_178930624.1">
    <property type="nucleotide sequence ID" value="NZ_JACBAZ010000001.1"/>
</dbReference>
<dbReference type="SUPFAM" id="SSF53300">
    <property type="entry name" value="vWA-like"/>
    <property type="match status" value="1"/>
</dbReference>
<evidence type="ECO:0000313" key="4">
    <source>
        <dbReference type="EMBL" id="NWK54077.1"/>
    </source>
</evidence>
<reference evidence="4 5" key="1">
    <citation type="submission" date="2020-07" db="EMBL/GenBank/DDBJ databases">
        <title>Roseicoccus Jingziensis gen. nov., sp. nov., isolated from coastal seawater.</title>
        <authorList>
            <person name="Feng X."/>
        </authorList>
    </citation>
    <scope>NUCLEOTIDE SEQUENCE [LARGE SCALE GENOMIC DNA]</scope>
    <source>
        <strain evidence="4 5">N1E253</strain>
    </source>
</reference>
<evidence type="ECO:0000256" key="2">
    <source>
        <dbReference type="SAM" id="Phobius"/>
    </source>
</evidence>
<dbReference type="Proteomes" id="UP000557872">
    <property type="component" value="Unassembled WGS sequence"/>
</dbReference>
<evidence type="ECO:0000313" key="5">
    <source>
        <dbReference type="Proteomes" id="UP000557872"/>
    </source>
</evidence>
<accession>A0A851GFY5</accession>
<dbReference type="PANTHER" id="PTHR47763:SF1">
    <property type="entry name" value="DUF659 DOMAIN-CONTAINING PROTEIN"/>
    <property type="match status" value="1"/>
</dbReference>
<gene>
    <name evidence="4" type="ORF">HW115_00520</name>
</gene>
<dbReference type="PANTHER" id="PTHR47763">
    <property type="entry name" value="ALPHA-PROTEIN KINASE VWKA"/>
    <property type="match status" value="1"/>
</dbReference>
<feature type="transmembrane region" description="Helical" evidence="2">
    <location>
        <begin position="12"/>
        <end position="38"/>
    </location>
</feature>